<evidence type="ECO:0000313" key="5">
    <source>
        <dbReference type="EMBL" id="MDR7294748.1"/>
    </source>
</evidence>
<keyword evidence="3" id="KW-0812">Transmembrane</keyword>
<comment type="catalytic activity">
    <reaction evidence="2">
        <text>2 GTP = 3',3'-c-di-GMP + 2 diphosphate</text>
        <dbReference type="Rhea" id="RHEA:24898"/>
        <dbReference type="ChEBI" id="CHEBI:33019"/>
        <dbReference type="ChEBI" id="CHEBI:37565"/>
        <dbReference type="ChEBI" id="CHEBI:58805"/>
        <dbReference type="EC" id="2.7.7.65"/>
    </reaction>
</comment>
<evidence type="ECO:0000256" key="1">
    <source>
        <dbReference type="ARBA" id="ARBA00012528"/>
    </source>
</evidence>
<organism evidence="5 6">
    <name type="scientific">Pelomonas aquatica</name>
    <dbReference type="NCBI Taxonomy" id="431058"/>
    <lineage>
        <taxon>Bacteria</taxon>
        <taxon>Pseudomonadati</taxon>
        <taxon>Pseudomonadota</taxon>
        <taxon>Betaproteobacteria</taxon>
        <taxon>Burkholderiales</taxon>
        <taxon>Sphaerotilaceae</taxon>
        <taxon>Roseateles</taxon>
    </lineage>
</organism>
<dbReference type="Pfam" id="PF00990">
    <property type="entry name" value="GGDEF"/>
    <property type="match status" value="1"/>
</dbReference>
<name>A0ABU1Z2D1_9BURK</name>
<dbReference type="InterPro" id="IPR050469">
    <property type="entry name" value="Diguanylate_Cyclase"/>
</dbReference>
<feature type="transmembrane region" description="Helical" evidence="3">
    <location>
        <begin position="341"/>
        <end position="358"/>
    </location>
</feature>
<keyword evidence="6" id="KW-1185">Reference proteome</keyword>
<dbReference type="Pfam" id="PF07696">
    <property type="entry name" value="7TMR-DISMED2"/>
    <property type="match status" value="1"/>
</dbReference>
<evidence type="ECO:0000256" key="2">
    <source>
        <dbReference type="ARBA" id="ARBA00034247"/>
    </source>
</evidence>
<feature type="transmembrane region" description="Helical" evidence="3">
    <location>
        <begin position="223"/>
        <end position="246"/>
    </location>
</feature>
<feature type="transmembrane region" description="Helical" evidence="3">
    <location>
        <begin position="196"/>
        <end position="216"/>
    </location>
</feature>
<feature type="transmembrane region" description="Helical" evidence="3">
    <location>
        <begin position="314"/>
        <end position="334"/>
    </location>
</feature>
<dbReference type="EC" id="2.7.7.65" evidence="1"/>
<dbReference type="InterPro" id="IPR043128">
    <property type="entry name" value="Rev_trsase/Diguanyl_cyclase"/>
</dbReference>
<evidence type="ECO:0000313" key="6">
    <source>
        <dbReference type="Proteomes" id="UP001180536"/>
    </source>
</evidence>
<keyword evidence="3" id="KW-0472">Membrane</keyword>
<gene>
    <name evidence="5" type="ORF">J2X16_000069</name>
</gene>
<dbReference type="Gene3D" id="3.30.70.270">
    <property type="match status" value="1"/>
</dbReference>
<reference evidence="5 6" key="1">
    <citation type="submission" date="2023-07" db="EMBL/GenBank/DDBJ databases">
        <title>Sorghum-associated microbial communities from plants grown in Nebraska, USA.</title>
        <authorList>
            <person name="Schachtman D."/>
        </authorList>
    </citation>
    <scope>NUCLEOTIDE SEQUENCE [LARGE SCALE GENOMIC DNA]</scope>
    <source>
        <strain evidence="5 6">BE310</strain>
    </source>
</reference>
<feature type="transmembrane region" description="Helical" evidence="3">
    <location>
        <begin position="370"/>
        <end position="392"/>
    </location>
</feature>
<dbReference type="SMART" id="SM00267">
    <property type="entry name" value="GGDEF"/>
    <property type="match status" value="1"/>
</dbReference>
<sequence length="617" mass="66746">MKKRCWGGRHQVWRWCVVGVLWLLSGVAWAGGIDLQALPADGLALGPHWELLQDADRKLDLDGAVRGDWQPSTASGEAVSFGYTGVAVWLRLPLRNGGSQPVQAMLDISYPLLQYLDVMLLAPDGTAVRHETGYQRAFAQRPWPGGNFSVPVTLAPGETRTLMLRVASANSLIVPARLWRADAFPRFDQRRLAVQMLYFGLALAVGLYNLVIFLLLRDASFGWYVLFAGSIAAALACFTGIGSNFLWPDAPYWQQRGVNVPGSVAAIALMMFSRRMLRTPQTMPRLDLGLRALIALNVLLIPLLMGWFAQTAPFWAVCSATTAALLLACGITGTLQRQRSAYFFVVAFSVLLVAVLLGHMRNLGVLPSNLITSAGTQAGSAVDLLLLSLALADRYARMRADKEQAQARALQAEQARVQALTDSERVLEARVLERTAALEAANRQLELMSQTDGLTGLANRRHFDAVLAAEWARAQRAGQPLGLGLLDADLFKAYNDRMGHVAGDDCLRQIAAVLAETVGRRSGELVARYGGEEFAFIVPGAGAAQMLALGERIVAALRARALPHPASPTGHVTASIGLAAEVPVADRHPELLVQTADEALYAAKAAGRDRVWLAHEG</sequence>
<evidence type="ECO:0000259" key="4">
    <source>
        <dbReference type="PROSITE" id="PS50887"/>
    </source>
</evidence>
<dbReference type="InterPro" id="IPR029787">
    <property type="entry name" value="Nucleotide_cyclase"/>
</dbReference>
<dbReference type="NCBIfam" id="TIGR00254">
    <property type="entry name" value="GGDEF"/>
    <property type="match status" value="1"/>
</dbReference>
<accession>A0ABU1Z2D1</accession>
<dbReference type="PANTHER" id="PTHR45138:SF9">
    <property type="entry name" value="DIGUANYLATE CYCLASE DGCM-RELATED"/>
    <property type="match status" value="1"/>
</dbReference>
<dbReference type="PROSITE" id="PS50887">
    <property type="entry name" value="GGDEF"/>
    <property type="match status" value="1"/>
</dbReference>
<dbReference type="Pfam" id="PF07695">
    <property type="entry name" value="7TMR-DISM_7TM"/>
    <property type="match status" value="1"/>
</dbReference>
<proteinExistence type="predicted"/>
<dbReference type="Gene3D" id="2.60.40.2380">
    <property type="match status" value="1"/>
</dbReference>
<feature type="transmembrane region" description="Helical" evidence="3">
    <location>
        <begin position="258"/>
        <end position="277"/>
    </location>
</feature>
<dbReference type="SUPFAM" id="SSF55073">
    <property type="entry name" value="Nucleotide cyclase"/>
    <property type="match status" value="1"/>
</dbReference>
<dbReference type="EMBL" id="JAVDXQ010000001">
    <property type="protein sequence ID" value="MDR7294748.1"/>
    <property type="molecule type" value="Genomic_DNA"/>
</dbReference>
<dbReference type="PANTHER" id="PTHR45138">
    <property type="entry name" value="REGULATORY COMPONENTS OF SENSORY TRANSDUCTION SYSTEM"/>
    <property type="match status" value="1"/>
</dbReference>
<feature type="domain" description="GGDEF" evidence="4">
    <location>
        <begin position="479"/>
        <end position="616"/>
    </location>
</feature>
<evidence type="ECO:0000256" key="3">
    <source>
        <dbReference type="SAM" id="Phobius"/>
    </source>
</evidence>
<keyword evidence="3" id="KW-1133">Transmembrane helix</keyword>
<feature type="transmembrane region" description="Helical" evidence="3">
    <location>
        <begin position="289"/>
        <end position="308"/>
    </location>
</feature>
<protein>
    <recommendedName>
        <fullName evidence="1">diguanylate cyclase</fullName>
        <ecNumber evidence="1">2.7.7.65</ecNumber>
    </recommendedName>
</protein>
<dbReference type="CDD" id="cd01949">
    <property type="entry name" value="GGDEF"/>
    <property type="match status" value="1"/>
</dbReference>
<dbReference type="InterPro" id="IPR011622">
    <property type="entry name" value="7TMR_DISM_rcpt_extracell_dom2"/>
</dbReference>
<dbReference type="RefSeq" id="WP_310340353.1">
    <property type="nucleotide sequence ID" value="NZ_JAVDXQ010000001.1"/>
</dbReference>
<dbReference type="InterPro" id="IPR000160">
    <property type="entry name" value="GGDEF_dom"/>
</dbReference>
<dbReference type="Proteomes" id="UP001180536">
    <property type="component" value="Unassembled WGS sequence"/>
</dbReference>
<dbReference type="InterPro" id="IPR011623">
    <property type="entry name" value="7TMR_DISM_rcpt_extracell_dom1"/>
</dbReference>
<comment type="caution">
    <text evidence="5">The sequence shown here is derived from an EMBL/GenBank/DDBJ whole genome shotgun (WGS) entry which is preliminary data.</text>
</comment>